<feature type="region of interest" description="Disordered" evidence="1">
    <location>
        <begin position="40"/>
        <end position="63"/>
    </location>
</feature>
<name>A0AAE0Z8Z5_9GAST</name>
<organism evidence="2 3">
    <name type="scientific">Elysia crispata</name>
    <name type="common">lettuce slug</name>
    <dbReference type="NCBI Taxonomy" id="231223"/>
    <lineage>
        <taxon>Eukaryota</taxon>
        <taxon>Metazoa</taxon>
        <taxon>Spiralia</taxon>
        <taxon>Lophotrochozoa</taxon>
        <taxon>Mollusca</taxon>
        <taxon>Gastropoda</taxon>
        <taxon>Heterobranchia</taxon>
        <taxon>Euthyneura</taxon>
        <taxon>Panpulmonata</taxon>
        <taxon>Sacoglossa</taxon>
        <taxon>Placobranchoidea</taxon>
        <taxon>Plakobranchidae</taxon>
        <taxon>Elysia</taxon>
    </lineage>
</organism>
<dbReference type="AlphaFoldDB" id="A0AAE0Z8Z5"/>
<dbReference type="PANTHER" id="PTHR46601:SF1">
    <property type="entry name" value="ADF-H DOMAIN-CONTAINING PROTEIN"/>
    <property type="match status" value="1"/>
</dbReference>
<comment type="caution">
    <text evidence="2">The sequence shown here is derived from an EMBL/GenBank/DDBJ whole genome shotgun (WGS) entry which is preliminary data.</text>
</comment>
<reference evidence="2" key="1">
    <citation type="journal article" date="2023" name="G3 (Bethesda)">
        <title>A reference genome for the long-term kleptoplast-retaining sea slug Elysia crispata morphotype clarki.</title>
        <authorList>
            <person name="Eastman K.E."/>
            <person name="Pendleton A.L."/>
            <person name="Shaikh M.A."/>
            <person name="Suttiyut T."/>
            <person name="Ogas R."/>
            <person name="Tomko P."/>
            <person name="Gavelis G."/>
            <person name="Widhalm J.R."/>
            <person name="Wisecaver J.H."/>
        </authorList>
    </citation>
    <scope>NUCLEOTIDE SEQUENCE</scope>
    <source>
        <strain evidence="2">ECLA1</strain>
    </source>
</reference>
<protein>
    <submittedName>
        <fullName evidence="2">Uncharacterized protein</fullName>
    </submittedName>
</protein>
<dbReference type="CDD" id="cd22791">
    <property type="entry name" value="OTU_VRTN"/>
    <property type="match status" value="1"/>
</dbReference>
<evidence type="ECO:0000313" key="3">
    <source>
        <dbReference type="Proteomes" id="UP001283361"/>
    </source>
</evidence>
<dbReference type="InterPro" id="IPR047273">
    <property type="entry name" value="VRTN_OTU_dom"/>
</dbReference>
<dbReference type="PANTHER" id="PTHR46601">
    <property type="entry name" value="ULP_PROTEASE DOMAIN-CONTAINING PROTEIN"/>
    <property type="match status" value="1"/>
</dbReference>
<proteinExistence type="predicted"/>
<dbReference type="Proteomes" id="UP001283361">
    <property type="component" value="Unassembled WGS sequence"/>
</dbReference>
<gene>
    <name evidence="2" type="ORF">RRG08_011081</name>
</gene>
<sequence>MEKKARGSYDFKADNEKGMIMTRWNDNNVVTLLSNKYGVEPLGQPADGPRKKDKELPFPSQTSSSTTTAQWAVLIAWTRMWACTVVGSTPRSGGGQSYCNLLTCAYSRHGSWRKICCLGQKSTTSCQARLTAAEKQRNYRKRRDADPLRRQEYLLKEQEKYKCDVEAGKKKHVANMTDREKRSARKKWRNYKSDGPCSQYRQKHNFYLFTKHCHDLGFTSATWNFFEAGHGKGAPDGIGSSVKQAADRQVKYGQDISCSYDFIYVLNKANTSIKMYEINKSDIEKIDTAIPQKLKPVAGTMKLHQVIMEQDLNTVSYRDISCFCRYGCEHAEHKLRQHIFKKPTQQLQDRSVTQSVRKNISSPHAEVEDCQPTGADIPCVKHFSNSLDPLMALKRLAKCHSFGLLHHECEALNPYIRLIQGQRRSLSSDKLMVDTFASGFTPKDLITSQTMFAAKVRMDGDCLPGCGSVFAFGKDDHSDLLRLLIIHELALHADFYTKEENLMKGYQKETSGSNELVHAYDKFIPGVKFNVRKIFEEETLGLLKPKSFMGIWQIFALSSVLRTQITSVYPQLGNPLVRRHLHRMIMPRVKSTSHIAFIMWTSTRSKSPYNWLPNHFVPLLPFR</sequence>
<evidence type="ECO:0000256" key="1">
    <source>
        <dbReference type="SAM" id="MobiDB-lite"/>
    </source>
</evidence>
<dbReference type="EMBL" id="JAWDGP010004362">
    <property type="protein sequence ID" value="KAK3764994.1"/>
    <property type="molecule type" value="Genomic_DNA"/>
</dbReference>
<keyword evidence="3" id="KW-1185">Reference proteome</keyword>
<evidence type="ECO:0000313" key="2">
    <source>
        <dbReference type="EMBL" id="KAK3764994.1"/>
    </source>
</evidence>
<accession>A0AAE0Z8Z5</accession>